<dbReference type="Gene3D" id="1.10.287.2250">
    <property type="match status" value="1"/>
</dbReference>
<dbReference type="FunFam" id="3.90.70.10:FF:000067">
    <property type="entry name" value="Senescence-specific cysteine protease"/>
    <property type="match status" value="1"/>
</dbReference>
<feature type="transmembrane region" description="Helical" evidence="8">
    <location>
        <begin position="63"/>
        <end position="84"/>
    </location>
</feature>
<dbReference type="PANTHER" id="PTHR12411">
    <property type="entry name" value="CYSTEINE PROTEASE FAMILY C1-RELATED"/>
    <property type="match status" value="1"/>
</dbReference>
<proteinExistence type="inferred from homology"/>
<dbReference type="Pfam" id="PF08246">
    <property type="entry name" value="Inhibitor_I29"/>
    <property type="match status" value="1"/>
</dbReference>
<dbReference type="SUPFAM" id="SSF54001">
    <property type="entry name" value="Cysteine proteinases"/>
    <property type="match status" value="1"/>
</dbReference>
<dbReference type="SMART" id="SM00848">
    <property type="entry name" value="Inhibitor_I29"/>
    <property type="match status" value="1"/>
</dbReference>
<keyword evidence="8" id="KW-0812">Transmembrane</keyword>
<dbReference type="InterPro" id="IPR039417">
    <property type="entry name" value="Peptidase_C1A_papain-like"/>
</dbReference>
<keyword evidence="5" id="KW-0865">Zymogen</keyword>
<evidence type="ECO:0000256" key="7">
    <source>
        <dbReference type="ARBA" id="ARBA00023180"/>
    </source>
</evidence>
<dbReference type="InterPro" id="IPR013128">
    <property type="entry name" value="Peptidase_C1A"/>
</dbReference>
<dbReference type="PRINTS" id="PR00705">
    <property type="entry name" value="PAPAIN"/>
</dbReference>
<evidence type="ECO:0000259" key="9">
    <source>
        <dbReference type="SMART" id="SM00645"/>
    </source>
</evidence>
<keyword evidence="3" id="KW-0732">Signal</keyword>
<keyword evidence="8" id="KW-0472">Membrane</keyword>
<keyword evidence="8" id="KW-1133">Transmembrane helix</keyword>
<evidence type="ECO:0000313" key="11">
    <source>
        <dbReference type="EMBL" id="CEL64542.1"/>
    </source>
</evidence>
<dbReference type="AlphaFoldDB" id="A0A0F7U819"/>
<sequence length="423" mass="47189">MDNSETHYVSFLNGEGDDGLENGELHQRRGVRAGGVAATPYVVTTRTYFWKKFLRQRNFKTRAWIALVAAAVSLLVFASFLIQWQGDDDRGVFPPSPVEDHKTPVNIWEWKEEHFQNAFGSFRATYGKSYATEEETQKRYAIFKNNLAYIHTHNQQGYSYSLKMNHFGDLSREEFRRKYLGYNKSRNLKSNNLGVATELLKVSPSDVPSAVDWREKGCVTPVKDQRDCGSCWAFSATGALEGAHCAKTGELLSLSEQELVDCSLAEGNQGCSGGEMNDAFQYVVDSGGLCSEEGYPYLARDGECKRACKKVVTISGFKDVPRKSETAMKAALAHSPVSIAIEADQLPFQFYHEGVFDASCGTDLDHGVLLVGYGTDKETKKDFWIMKNSWGSGWGRDGYMYMAMHKGEEGQCGLLLDASFPVV</sequence>
<evidence type="ECO:0000256" key="4">
    <source>
        <dbReference type="ARBA" id="ARBA00022801"/>
    </source>
</evidence>
<dbReference type="GO" id="GO:0008234">
    <property type="term" value="F:cysteine-type peptidase activity"/>
    <property type="evidence" value="ECO:0007669"/>
    <property type="project" value="InterPro"/>
</dbReference>
<comment type="similarity">
    <text evidence="1">Belongs to the peptidase C1 family.</text>
</comment>
<dbReference type="Pfam" id="PF00112">
    <property type="entry name" value="Peptidase_C1"/>
    <property type="match status" value="1"/>
</dbReference>
<keyword evidence="4" id="KW-0378">Hydrolase</keyword>
<dbReference type="PROSITE" id="PS00640">
    <property type="entry name" value="THIOL_PROTEASE_ASN"/>
    <property type="match status" value="1"/>
</dbReference>
<dbReference type="InterPro" id="IPR013201">
    <property type="entry name" value="Prot_inhib_I29"/>
</dbReference>
<keyword evidence="7" id="KW-0325">Glycoprotein</keyword>
<gene>
    <name evidence="11" type="ORF">BN1204_004380</name>
</gene>
<keyword evidence="6" id="KW-1015">Disulfide bond</keyword>
<dbReference type="InterPro" id="IPR000668">
    <property type="entry name" value="Peptidase_C1A_C"/>
</dbReference>
<evidence type="ECO:0000256" key="1">
    <source>
        <dbReference type="ARBA" id="ARBA00008455"/>
    </source>
</evidence>
<dbReference type="InterPro" id="IPR038765">
    <property type="entry name" value="Papain-like_cys_pep_sf"/>
</dbReference>
<keyword evidence="2" id="KW-0645">Protease</keyword>
<dbReference type="PROSITE" id="PS00639">
    <property type="entry name" value="THIOL_PROTEASE_HIS"/>
    <property type="match status" value="1"/>
</dbReference>
<dbReference type="Gene3D" id="3.90.70.10">
    <property type="entry name" value="Cysteine proteinases"/>
    <property type="match status" value="1"/>
</dbReference>
<reference evidence="11" key="1">
    <citation type="journal article" date="2015" name="PLoS ONE">
        <title>Comprehensive Evaluation of Toxoplasma gondii VEG and Neospora caninum LIV Genomes with Tachyzoite Stage Transcriptome and Proteome Defines Novel Transcript Features.</title>
        <authorList>
            <person name="Ramaprasad A."/>
            <person name="Mourier T."/>
            <person name="Naeem R."/>
            <person name="Malas T.B."/>
            <person name="Moussa E."/>
            <person name="Panigrahi A."/>
            <person name="Vermont S.J."/>
            <person name="Otto T.D."/>
            <person name="Wastling J."/>
            <person name="Pain A."/>
        </authorList>
    </citation>
    <scope>NUCLEOTIDE SEQUENCE</scope>
    <source>
        <strain evidence="11">Liverpool</strain>
    </source>
</reference>
<accession>A0A0F7U819</accession>
<protein>
    <submittedName>
        <fullName evidence="11">Cathepsin L, related</fullName>
    </submittedName>
</protein>
<evidence type="ECO:0000256" key="5">
    <source>
        <dbReference type="ARBA" id="ARBA00023145"/>
    </source>
</evidence>
<dbReference type="InterPro" id="IPR025661">
    <property type="entry name" value="Pept_asp_AS"/>
</dbReference>
<organism evidence="11">
    <name type="scientific">Neospora caninum (strain Liverpool)</name>
    <dbReference type="NCBI Taxonomy" id="572307"/>
    <lineage>
        <taxon>Eukaryota</taxon>
        <taxon>Sar</taxon>
        <taxon>Alveolata</taxon>
        <taxon>Apicomplexa</taxon>
        <taxon>Conoidasida</taxon>
        <taxon>Coccidia</taxon>
        <taxon>Eucoccidiorida</taxon>
        <taxon>Eimeriorina</taxon>
        <taxon>Sarcocystidae</taxon>
        <taxon>Neospora</taxon>
    </lineage>
</organism>
<evidence type="ECO:0000259" key="10">
    <source>
        <dbReference type="SMART" id="SM00848"/>
    </source>
</evidence>
<dbReference type="InterPro" id="IPR025660">
    <property type="entry name" value="Pept_his_AS"/>
</dbReference>
<feature type="domain" description="Peptidase C1A papain C-terminal" evidence="9">
    <location>
        <begin position="207"/>
        <end position="422"/>
    </location>
</feature>
<evidence type="ECO:0000256" key="2">
    <source>
        <dbReference type="ARBA" id="ARBA00022670"/>
    </source>
</evidence>
<evidence type="ECO:0000256" key="8">
    <source>
        <dbReference type="SAM" id="Phobius"/>
    </source>
</evidence>
<dbReference type="EMBL" id="LN714475">
    <property type="protein sequence ID" value="CEL64542.1"/>
    <property type="molecule type" value="Genomic_DNA"/>
</dbReference>
<name>A0A0F7U819_NEOCL</name>
<feature type="domain" description="Cathepsin propeptide inhibitor" evidence="10">
    <location>
        <begin position="119"/>
        <end position="175"/>
    </location>
</feature>
<evidence type="ECO:0000256" key="6">
    <source>
        <dbReference type="ARBA" id="ARBA00023157"/>
    </source>
</evidence>
<dbReference type="InterPro" id="IPR000169">
    <property type="entry name" value="Pept_cys_AS"/>
</dbReference>
<dbReference type="SMART" id="SM00645">
    <property type="entry name" value="Pept_C1"/>
    <property type="match status" value="1"/>
</dbReference>
<evidence type="ECO:0000256" key="3">
    <source>
        <dbReference type="ARBA" id="ARBA00022729"/>
    </source>
</evidence>
<dbReference type="PROSITE" id="PS00139">
    <property type="entry name" value="THIOL_PROTEASE_CYS"/>
    <property type="match status" value="1"/>
</dbReference>
<dbReference type="GO" id="GO:0006508">
    <property type="term" value="P:proteolysis"/>
    <property type="evidence" value="ECO:0007669"/>
    <property type="project" value="UniProtKB-KW"/>
</dbReference>
<dbReference type="CDD" id="cd02248">
    <property type="entry name" value="Peptidase_C1A"/>
    <property type="match status" value="1"/>
</dbReference>